<dbReference type="InterPro" id="IPR020845">
    <property type="entry name" value="AMP-binding_CS"/>
</dbReference>
<dbReference type="Proteomes" id="UP000604046">
    <property type="component" value="Unassembled WGS sequence"/>
</dbReference>
<keyword evidence="7" id="KW-1185">Reference proteome</keyword>
<dbReference type="PANTHER" id="PTHR43272">
    <property type="entry name" value="LONG-CHAIN-FATTY-ACID--COA LIGASE"/>
    <property type="match status" value="1"/>
</dbReference>
<dbReference type="Pfam" id="PF00501">
    <property type="entry name" value="AMP-binding"/>
    <property type="match status" value="1"/>
</dbReference>
<name>A0A812R039_9DINO</name>
<dbReference type="GO" id="GO:0016020">
    <property type="term" value="C:membrane"/>
    <property type="evidence" value="ECO:0007669"/>
    <property type="project" value="TreeGrafter"/>
</dbReference>
<dbReference type="EMBL" id="CAJNDS010002287">
    <property type="protein sequence ID" value="CAE7411638.1"/>
    <property type="molecule type" value="Genomic_DNA"/>
</dbReference>
<gene>
    <name evidence="6" type="primary">ACSBG2</name>
    <name evidence="6" type="ORF">SNAT2548_LOCUS22390</name>
</gene>
<evidence type="ECO:0000256" key="1">
    <source>
        <dbReference type="ARBA" id="ARBA00022598"/>
    </source>
</evidence>
<organism evidence="6 7">
    <name type="scientific">Symbiodinium natans</name>
    <dbReference type="NCBI Taxonomy" id="878477"/>
    <lineage>
        <taxon>Eukaryota</taxon>
        <taxon>Sar</taxon>
        <taxon>Alveolata</taxon>
        <taxon>Dinophyceae</taxon>
        <taxon>Suessiales</taxon>
        <taxon>Symbiodiniaceae</taxon>
        <taxon>Symbiodinium</taxon>
    </lineage>
</organism>
<dbReference type="AlphaFoldDB" id="A0A812R039"/>
<dbReference type="GO" id="GO:0005783">
    <property type="term" value="C:endoplasmic reticulum"/>
    <property type="evidence" value="ECO:0007669"/>
    <property type="project" value="TreeGrafter"/>
</dbReference>
<proteinExistence type="predicted"/>
<feature type="compositionally biased region" description="Basic and acidic residues" evidence="4">
    <location>
        <begin position="72"/>
        <end position="82"/>
    </location>
</feature>
<keyword evidence="2" id="KW-0276">Fatty acid metabolism</keyword>
<protein>
    <submittedName>
        <fullName evidence="6">ACSBG2 protein</fullName>
    </submittedName>
</protein>
<evidence type="ECO:0000259" key="5">
    <source>
        <dbReference type="Pfam" id="PF00501"/>
    </source>
</evidence>
<feature type="domain" description="AMP-dependent synthetase/ligase" evidence="5">
    <location>
        <begin position="66"/>
        <end position="547"/>
    </location>
</feature>
<evidence type="ECO:0000256" key="2">
    <source>
        <dbReference type="ARBA" id="ARBA00022832"/>
    </source>
</evidence>
<dbReference type="PROSITE" id="PS00455">
    <property type="entry name" value="AMP_BINDING"/>
    <property type="match status" value="1"/>
</dbReference>
<dbReference type="PANTHER" id="PTHR43272:SF32">
    <property type="entry name" value="AMP-DEPENDENT SYNTHETASE_LIGASE DOMAIN-CONTAINING PROTEIN"/>
    <property type="match status" value="1"/>
</dbReference>
<keyword evidence="3" id="KW-0443">Lipid metabolism</keyword>
<comment type="caution">
    <text evidence="6">The sequence shown here is derived from an EMBL/GenBank/DDBJ whole genome shotgun (WGS) entry which is preliminary data.</text>
</comment>
<dbReference type="GO" id="GO:0004467">
    <property type="term" value="F:long-chain fatty acid-CoA ligase activity"/>
    <property type="evidence" value="ECO:0007669"/>
    <property type="project" value="TreeGrafter"/>
</dbReference>
<evidence type="ECO:0000256" key="3">
    <source>
        <dbReference type="ARBA" id="ARBA00023098"/>
    </source>
</evidence>
<feature type="region of interest" description="Disordered" evidence="4">
    <location>
        <begin position="72"/>
        <end position="96"/>
    </location>
</feature>
<keyword evidence="1" id="KW-0436">Ligase</keyword>
<accession>A0A812R039</accession>
<reference evidence="6" key="1">
    <citation type="submission" date="2021-02" db="EMBL/GenBank/DDBJ databases">
        <authorList>
            <person name="Dougan E. K."/>
            <person name="Rhodes N."/>
            <person name="Thang M."/>
            <person name="Chan C."/>
        </authorList>
    </citation>
    <scope>NUCLEOTIDE SEQUENCE</scope>
</reference>
<evidence type="ECO:0000313" key="7">
    <source>
        <dbReference type="Proteomes" id="UP000604046"/>
    </source>
</evidence>
<dbReference type="InterPro" id="IPR000873">
    <property type="entry name" value="AMP-dep_synth/lig_dom"/>
</dbReference>
<dbReference type="Gene3D" id="3.40.50.12780">
    <property type="entry name" value="N-terminal domain of ligase-like"/>
    <property type="match status" value="1"/>
</dbReference>
<dbReference type="SUPFAM" id="SSF56801">
    <property type="entry name" value="Acetyl-CoA synthetase-like"/>
    <property type="match status" value="1"/>
</dbReference>
<evidence type="ECO:0000313" key="6">
    <source>
        <dbReference type="EMBL" id="CAE7411638.1"/>
    </source>
</evidence>
<sequence length="755" mass="81458">MGCAASAQKVLAVAPVSTSTEDYFAYEGAGPWYTCKPEGLILPRLANSGAASARDCPPQTLQDLLKKAAEEKGDRPALKAEKPCPALQDSGPPPALPEAEWATWTYRQYYEDARKAAKAFVKLGFEQFDTVAIWGFNAPEWMLSALAAGFAGGKVGGLYPTDTPQTAAFKVVHSGASIVVLEDQAKLARLLPALAARQDPRPCKVRAFVAYGYEPAPGESVQIPGSNLQVPVLSWSAMMAAGSSEDDAIIDVRSKAVQPGHCAVLVYTSGTTGEPKAVMLSHDAMIFEAVAFVNITRSHVGLCGSAQQERILSYLPLSHVAGKMVDVCFPFVATASSPAWVTAYFARPYDLKAGGLKDRLNVARPTVFLGVPLVWEKIADRLRAVGATTTGVKKKLATWAKAQGLQHSKACLLGGDGLEPFGYGAANKVLKKVKRILGLHELKFAFTGAAPIRVDTLEYFGSLGININEVYGMSESCAACTISTDRAHLWGSCGFQLPGVEVKAFKVDAADMNKKEECPRAVSLEQIDEEFQGELCFRGRSIMMGYLAQPDLGAEHVQEVERKTADAIDAEGWLHSGDKGMITQTGMVKITGRYKELIIGEGGENIAPVPIEDHIKGWCDGINEVMLIGDKRKFNVALVTLKAVGANGETPGTDQLDAGAARVNPQVTTISQAMEDRFWIEQITLAVASANNNGKVCPNNAFKVQKFMILPTNFSEEQGFLTPTKKLKRPVVEKAFAKQIDMMYKSTSTYVRYEP</sequence>
<evidence type="ECO:0000256" key="4">
    <source>
        <dbReference type="SAM" id="MobiDB-lite"/>
    </source>
</evidence>
<dbReference type="InterPro" id="IPR042099">
    <property type="entry name" value="ANL_N_sf"/>
</dbReference>
<dbReference type="OrthoDB" id="3633556at2759"/>